<dbReference type="Pfam" id="PF07445">
    <property type="entry name" value="PriC"/>
    <property type="match status" value="1"/>
</dbReference>
<organism evidence="2 3">
    <name type="scientific">Leclercia adecarboxylata</name>
    <dbReference type="NCBI Taxonomy" id="83655"/>
    <lineage>
        <taxon>Bacteria</taxon>
        <taxon>Pseudomonadati</taxon>
        <taxon>Pseudomonadota</taxon>
        <taxon>Gammaproteobacteria</taxon>
        <taxon>Enterobacterales</taxon>
        <taxon>Enterobacteriaceae</taxon>
        <taxon>Leclercia</taxon>
    </lineage>
</organism>
<dbReference type="EMBL" id="JAOURS010000003">
    <property type="protein sequence ID" value="MDC6637476.1"/>
    <property type="molecule type" value="Genomic_DNA"/>
</dbReference>
<comment type="caution">
    <text evidence="2">The sequence shown here is derived from an EMBL/GenBank/DDBJ whole genome shotgun (WGS) entry which is preliminary data.</text>
</comment>
<reference evidence="2" key="1">
    <citation type="submission" date="2017-09" db="EMBL/GenBank/DDBJ databases">
        <title>FDA dAtabase for Regulatory Grade micrObial Sequences (FDA-ARGOS): Supporting development and validation of Infectious Disease Dx tests.</title>
        <authorList>
            <person name="Minogue T."/>
            <person name="Wolcott M."/>
            <person name="Wasieloski L."/>
            <person name="Aguilar W."/>
            <person name="Moore D."/>
            <person name="Tallon L.J."/>
            <person name="Sadzewicz L."/>
            <person name="Ott S."/>
            <person name="Zhao X."/>
            <person name="Nagaraj S."/>
            <person name="Vavikolanu K."/>
            <person name="Aluvathingal J."/>
            <person name="Nadendla S."/>
            <person name="Sichtig H."/>
        </authorList>
    </citation>
    <scope>NUCLEOTIDE SEQUENCE</scope>
    <source>
        <strain evidence="2">FDAARGOS_404</strain>
    </source>
</reference>
<reference evidence="3" key="2">
    <citation type="submission" date="2017-09" db="EMBL/GenBank/DDBJ databases">
        <title>FDA dAtabase for Regulatory Grade micrObial Sequences (FDA-ARGOS): Supporting development and validation of Infectious Disease Dx tests.</title>
        <authorList>
            <person name="Minogue T."/>
            <person name="Wolcott M."/>
            <person name="Wasieloski L."/>
            <person name="Aguilar W."/>
            <person name="Moore D."/>
            <person name="Tallon L."/>
            <person name="Sadzewicz L."/>
            <person name="Ott S."/>
            <person name="Zhao X."/>
            <person name="Nagaraj S."/>
            <person name="Vavikolanu K."/>
            <person name="Aluvathingal J."/>
            <person name="Nadendla S."/>
            <person name="Sichtig H."/>
        </authorList>
    </citation>
    <scope>NUCLEOTIDE SEQUENCE [LARGE SCALE GENOMIC DNA]</scope>
    <source>
        <strain evidence="3">FDAARGOS_404</strain>
    </source>
</reference>
<protein>
    <submittedName>
        <fullName evidence="2">Primosomal replication protein N</fullName>
    </submittedName>
</protein>
<dbReference type="InterPro" id="IPR010890">
    <property type="entry name" value="PriC"/>
</dbReference>
<gene>
    <name evidence="1" type="primary">priC</name>
    <name evidence="2" type="ORF">CRX53_03515</name>
    <name evidence="1" type="ORF">OEZ79_04440</name>
</gene>
<proteinExistence type="predicted"/>
<dbReference type="Gene3D" id="1.20.1270.340">
    <property type="match status" value="1"/>
</dbReference>
<dbReference type="GeneID" id="30333655"/>
<dbReference type="Proteomes" id="UP000222768">
    <property type="component" value="Unassembled WGS sequence"/>
</dbReference>
<dbReference type="InterPro" id="IPR038338">
    <property type="entry name" value="PriC_sf"/>
</dbReference>
<dbReference type="RefSeq" id="WP_032616871.1">
    <property type="nucleotide sequence ID" value="NZ_CP013990.1"/>
</dbReference>
<reference evidence="1" key="3">
    <citation type="journal article" date="2023" name="Genes Genomics">
        <title>Genomic insights of Leclercia adecarboxylata strains linked to an outbreak in public hospitals in Mexico.</title>
        <authorList>
            <person name="Barrios-Villa E."/>
            <person name="Pacheco-Flores B."/>
            <person name="Lozano-Zarain P."/>
            <person name="Del Campo-Ortega R."/>
            <person name="de Jesus Ascencio-Montiel I."/>
            <person name="Gonzalez-Leon M."/>
            <person name="Camorlinga-Ponce M."/>
            <person name="Gaytan Cervantes F.J."/>
            <person name="Gonzalez Torres C."/>
            <person name="Aguilar E."/>
            <person name="Gonzalez Ibarra J."/>
            <person name="Torres Lopez F.J."/>
            <person name="Rosas-Vargas H."/>
            <person name="Gonzalez-Bonilla C.R."/>
            <person name="Del Carmen Rocha-Gracia R."/>
        </authorList>
    </citation>
    <scope>NUCLEOTIDE SEQUENCE</scope>
    <source>
        <strain evidence="1">Lac40</strain>
    </source>
</reference>
<evidence type="ECO:0000313" key="2">
    <source>
        <dbReference type="EMBL" id="PHH03098.1"/>
    </source>
</evidence>
<dbReference type="Proteomes" id="UP001149314">
    <property type="component" value="Unassembled WGS sequence"/>
</dbReference>
<sequence length="175" mass="20499">MKTALLLQTLQNQLTSLRTQAAPLMQHATLKPRFDRQLFRTRSTVMKDYLDEAQANLDELGHAVEKAQTEQVNWLATHLAEQIAALHREIAAWPLRVWDSASAGATKWQRKRLEHQEFERRLCEMKSEREARLNQAETLEEQQMLMREITALEGRLERCRKALDDIERVIARLTR</sequence>
<dbReference type="AlphaFoldDB" id="A0A7H0F8B9"/>
<evidence type="ECO:0000313" key="3">
    <source>
        <dbReference type="Proteomes" id="UP000222768"/>
    </source>
</evidence>
<name>A0A7H0F8B9_9ENTR</name>
<dbReference type="KEGG" id="lax:APT61_17145"/>
<dbReference type="EMBL" id="PDLK01000002">
    <property type="protein sequence ID" value="PHH03098.1"/>
    <property type="molecule type" value="Genomic_DNA"/>
</dbReference>
<dbReference type="NCBIfam" id="NF007500">
    <property type="entry name" value="PRK10093.1"/>
    <property type="match status" value="1"/>
</dbReference>
<accession>A0A7H0F8B9</accession>
<evidence type="ECO:0000313" key="1">
    <source>
        <dbReference type="EMBL" id="MDC6637476.1"/>
    </source>
</evidence>